<evidence type="ECO:0000313" key="15">
    <source>
        <dbReference type="EMBL" id="CAD9275623.1"/>
    </source>
</evidence>
<feature type="domain" description="NOT2/NOT3/NOT5 C-terminal" evidence="14">
    <location>
        <begin position="523"/>
        <end position="650"/>
    </location>
</feature>
<dbReference type="GO" id="GO:0000932">
    <property type="term" value="C:P-body"/>
    <property type="evidence" value="ECO:0007669"/>
    <property type="project" value="UniProtKB-UniRule"/>
</dbReference>
<accession>A0A7S1UQS1</accession>
<protein>
    <recommendedName>
        <fullName evidence="16">CCR4-NOT transcription complex subunit 3</fullName>
    </recommendedName>
</protein>
<keyword evidence="7 10" id="KW-0805">Transcription regulation</keyword>
<evidence type="ECO:0000259" key="13">
    <source>
        <dbReference type="Pfam" id="PF04065"/>
    </source>
</evidence>
<keyword evidence="6" id="KW-0597">Phosphoprotein</keyword>
<dbReference type="FunFam" id="2.30.30.1020:FF:000006">
    <property type="entry name" value="CCR4-NOT transcription complex, subunit 3"/>
    <property type="match status" value="1"/>
</dbReference>
<name>A0A7S1UQS1_9STRA</name>
<dbReference type="Gene3D" id="2.30.30.1020">
    <property type="entry name" value="CCR4-NOT complex subunit 2/3/5, C-terminal domain"/>
    <property type="match status" value="1"/>
</dbReference>
<dbReference type="EMBL" id="HBGK01008729">
    <property type="protein sequence ID" value="CAD9275623.1"/>
    <property type="molecule type" value="Transcribed_RNA"/>
</dbReference>
<evidence type="ECO:0000256" key="2">
    <source>
        <dbReference type="ARBA" id="ARBA00004496"/>
    </source>
</evidence>
<evidence type="ECO:0000256" key="9">
    <source>
        <dbReference type="ARBA" id="ARBA00023242"/>
    </source>
</evidence>
<evidence type="ECO:0000256" key="4">
    <source>
        <dbReference type="ARBA" id="ARBA00022490"/>
    </source>
</evidence>
<evidence type="ECO:0000256" key="12">
    <source>
        <dbReference type="SAM" id="MobiDB-lite"/>
    </source>
</evidence>
<evidence type="ECO:0000256" key="7">
    <source>
        <dbReference type="ARBA" id="ARBA00023015"/>
    </source>
</evidence>
<sequence>MSGARKLQTEIDRVMKKVDEGVELFDEIWEKVYAADTQNQKEKYEMDLKKEIKKLQRLRDQIKTWISSNDVKDKDHLVHARKLIESKMEQFKICEKETKTKAYSKEGLAKAERLDPAEQAKRTTTKWIGEFVDKLQELADDKELEIERLSSGKGKKTNKHQIEECNHFIANHKFHINKLEGIMRLVNNDRLDVESVDSIREDLEYYIESYEDEDYQQAYDEEFFYEPLGLDDMDVVNVDRVTQVSKSAKETAEKETHPEKSHKHKKEKKSKASSTMIPLTIGRARSNAAKKEEEEKKTPSKRQSTKSITEPPAPALGPAPTTRPPPVAANSGQSMAAMLKTQRESEQAAKEKLRQQEAQAAQIREQQRQAELQRQQELLQQQEELRQQEALRQQQQQQQAQQQAQQEAALKQRQLEQVRQQQEAAAKQQKLQAQQAQAQQAAAVAAQQDAINKQRASQVAPTAVGSAPAAAATGGSGIDILNVGLGSLTIGSGDRRQEASPMGGAVSRSHSTSGSGNLDLNESFLHMPTGADSERPRSYTPRNPYPTPASYPTTPSGVLENPAVFEKLGTDCLFFIFYYAQGTYQQYLAARELKKQSWRYHKKYMTWFQRHEEPKVKTDEYEQGTYVYFDYETGWCQRIKSDFRFEYSFLEDSLQ</sequence>
<feature type="compositionally biased region" description="Pro residues" evidence="12">
    <location>
        <begin position="311"/>
        <end position="327"/>
    </location>
</feature>
<dbReference type="InterPro" id="IPR007282">
    <property type="entry name" value="NOT2/3/5_C"/>
</dbReference>
<evidence type="ECO:0000256" key="8">
    <source>
        <dbReference type="ARBA" id="ARBA00023163"/>
    </source>
</evidence>
<evidence type="ECO:0000256" key="1">
    <source>
        <dbReference type="ARBA" id="ARBA00004123"/>
    </source>
</evidence>
<feature type="compositionally biased region" description="Basic residues" evidence="12">
    <location>
        <begin position="260"/>
        <end position="271"/>
    </location>
</feature>
<dbReference type="Pfam" id="PF04065">
    <property type="entry name" value="Not3"/>
    <property type="match status" value="1"/>
</dbReference>
<keyword evidence="5 10" id="KW-0678">Repressor</keyword>
<reference evidence="15" key="1">
    <citation type="submission" date="2021-01" db="EMBL/GenBank/DDBJ databases">
        <authorList>
            <person name="Corre E."/>
            <person name="Pelletier E."/>
            <person name="Niang G."/>
            <person name="Scheremetjew M."/>
            <person name="Finn R."/>
            <person name="Kale V."/>
            <person name="Holt S."/>
            <person name="Cochrane G."/>
            <person name="Meng A."/>
            <person name="Brown T."/>
            <person name="Cohen L."/>
        </authorList>
    </citation>
    <scope>NUCLEOTIDE SEQUENCE</scope>
    <source>
        <strain evidence="15">CCMP 410</strain>
    </source>
</reference>
<dbReference type="InterPro" id="IPR038635">
    <property type="entry name" value="CCR4-NOT_su2/3/5_C_sf"/>
</dbReference>
<evidence type="ECO:0000256" key="10">
    <source>
        <dbReference type="PIRNR" id="PIRNR005290"/>
    </source>
</evidence>
<dbReference type="GO" id="GO:0030015">
    <property type="term" value="C:CCR4-NOT core complex"/>
    <property type="evidence" value="ECO:0007669"/>
    <property type="project" value="UniProtKB-UniRule"/>
</dbReference>
<comment type="similarity">
    <text evidence="3 10">Belongs to the CNOT2/3/5 family.</text>
</comment>
<feature type="domain" description="CCR4-Not complex component Not N-terminal" evidence="13">
    <location>
        <begin position="4"/>
        <end position="230"/>
    </location>
</feature>
<feature type="region of interest" description="Disordered" evidence="12">
    <location>
        <begin position="492"/>
        <end position="556"/>
    </location>
</feature>
<feature type="compositionally biased region" description="Basic and acidic residues" evidence="12">
    <location>
        <begin position="341"/>
        <end position="355"/>
    </location>
</feature>
<keyword evidence="4 10" id="KW-0963">Cytoplasm</keyword>
<keyword evidence="8 10" id="KW-0804">Transcription</keyword>
<dbReference type="AlphaFoldDB" id="A0A7S1UQS1"/>
<feature type="compositionally biased region" description="Low complexity" evidence="12">
    <location>
        <begin position="356"/>
        <end position="373"/>
    </location>
</feature>
<evidence type="ECO:0000256" key="11">
    <source>
        <dbReference type="SAM" id="Coils"/>
    </source>
</evidence>
<feature type="region of interest" description="Disordered" evidence="12">
    <location>
        <begin position="246"/>
        <end position="373"/>
    </location>
</feature>
<dbReference type="PANTHER" id="PTHR23326">
    <property type="entry name" value="CCR4 NOT-RELATED"/>
    <property type="match status" value="1"/>
</dbReference>
<dbReference type="InterPro" id="IPR012270">
    <property type="entry name" value="CCR4-NOT_su3/5"/>
</dbReference>
<keyword evidence="9 10" id="KW-0539">Nucleus</keyword>
<dbReference type="PIRSF" id="PIRSF005290">
    <property type="entry name" value="NOT_su_3_5"/>
    <property type="match status" value="1"/>
</dbReference>
<dbReference type="InterPro" id="IPR007207">
    <property type="entry name" value="Not_N"/>
</dbReference>
<feature type="compositionally biased region" description="Polar residues" evidence="12">
    <location>
        <begin position="508"/>
        <end position="520"/>
    </location>
</feature>
<dbReference type="Pfam" id="PF04153">
    <property type="entry name" value="NOT2_3_5_C"/>
    <property type="match status" value="1"/>
</dbReference>
<organism evidence="15">
    <name type="scientific">Grammatophora oceanica</name>
    <dbReference type="NCBI Taxonomy" id="210454"/>
    <lineage>
        <taxon>Eukaryota</taxon>
        <taxon>Sar</taxon>
        <taxon>Stramenopiles</taxon>
        <taxon>Ochrophyta</taxon>
        <taxon>Bacillariophyta</taxon>
        <taxon>Fragilariophyceae</taxon>
        <taxon>Fragilariophycidae</taxon>
        <taxon>Rhabdonematales</taxon>
        <taxon>Grammatophoraceae</taxon>
        <taxon>Grammatophora</taxon>
    </lineage>
</organism>
<feature type="coiled-coil region" evidence="11">
    <location>
        <begin position="34"/>
        <end position="61"/>
    </location>
</feature>
<evidence type="ECO:0000256" key="3">
    <source>
        <dbReference type="ARBA" id="ARBA00007682"/>
    </source>
</evidence>
<gene>
    <name evidence="15" type="ORF">GOCE00092_LOCUS4531</name>
</gene>
<dbReference type="InterPro" id="IPR040168">
    <property type="entry name" value="Not2/3/5"/>
</dbReference>
<dbReference type="GO" id="GO:0006355">
    <property type="term" value="P:regulation of DNA-templated transcription"/>
    <property type="evidence" value="ECO:0007669"/>
    <property type="project" value="InterPro"/>
</dbReference>
<feature type="compositionally biased region" description="Basic and acidic residues" evidence="12">
    <location>
        <begin position="289"/>
        <end position="298"/>
    </location>
</feature>
<keyword evidence="11" id="KW-0175">Coiled coil</keyword>
<proteinExistence type="inferred from homology"/>
<comment type="subcellular location">
    <subcellularLocation>
        <location evidence="2 10">Cytoplasm</location>
    </subcellularLocation>
    <subcellularLocation>
        <location evidence="1 10">Nucleus</location>
    </subcellularLocation>
</comment>
<evidence type="ECO:0000259" key="14">
    <source>
        <dbReference type="Pfam" id="PF04153"/>
    </source>
</evidence>
<evidence type="ECO:0000256" key="6">
    <source>
        <dbReference type="ARBA" id="ARBA00022553"/>
    </source>
</evidence>
<evidence type="ECO:0008006" key="16">
    <source>
        <dbReference type="Google" id="ProtNLM"/>
    </source>
</evidence>
<feature type="compositionally biased region" description="Basic and acidic residues" evidence="12">
    <location>
        <begin position="247"/>
        <end position="259"/>
    </location>
</feature>
<evidence type="ECO:0000256" key="5">
    <source>
        <dbReference type="ARBA" id="ARBA00022491"/>
    </source>
</evidence>
<dbReference type="GO" id="GO:0005634">
    <property type="term" value="C:nucleus"/>
    <property type="evidence" value="ECO:0007669"/>
    <property type="project" value="UniProtKB-SubCell"/>
</dbReference>